<evidence type="ECO:0000256" key="9">
    <source>
        <dbReference type="ARBA" id="ARBA00023196"/>
    </source>
</evidence>
<keyword evidence="9 13" id="KW-0139">CF(1)</keyword>
<feature type="domain" description="ATP synthase F1 complex delta/epsilon subunit N-terminal" evidence="16">
    <location>
        <begin position="6"/>
        <end position="83"/>
    </location>
</feature>
<evidence type="ECO:0000256" key="2">
    <source>
        <dbReference type="ARBA" id="ARBA00004202"/>
    </source>
</evidence>
<comment type="subcellular location">
    <subcellularLocation>
        <location evidence="2 13">Cell membrane</location>
        <topology evidence="2 13">Peripheral membrane protein</topology>
    </subcellularLocation>
</comment>
<protein>
    <recommendedName>
        <fullName evidence="5 13">ATP synthase epsilon chain</fullName>
    </recommendedName>
    <alternativeName>
        <fullName evidence="12 13">ATP synthase F1 sector epsilon subunit</fullName>
    </alternativeName>
    <alternativeName>
        <fullName evidence="11 13">F-ATPase epsilon subunit</fullName>
    </alternativeName>
</protein>
<evidence type="ECO:0000256" key="13">
    <source>
        <dbReference type="HAMAP-Rule" id="MF_00530"/>
    </source>
</evidence>
<evidence type="ECO:0000256" key="4">
    <source>
        <dbReference type="ARBA" id="ARBA00011648"/>
    </source>
</evidence>
<evidence type="ECO:0000256" key="10">
    <source>
        <dbReference type="ARBA" id="ARBA00023310"/>
    </source>
</evidence>
<dbReference type="RefSeq" id="WP_220773645.1">
    <property type="nucleotide sequence ID" value="NZ_BPFC01000055.1"/>
</dbReference>
<name>A0ABQ6J766_9GAMM</name>
<accession>A0ABQ6J766</accession>
<evidence type="ECO:0000256" key="3">
    <source>
        <dbReference type="ARBA" id="ARBA00005712"/>
    </source>
</evidence>
<evidence type="ECO:0000256" key="6">
    <source>
        <dbReference type="ARBA" id="ARBA00022448"/>
    </source>
</evidence>
<keyword evidence="6 13" id="KW-0813">Transport</keyword>
<dbReference type="Pfam" id="PF00401">
    <property type="entry name" value="ATP-synt_DE"/>
    <property type="match status" value="1"/>
</dbReference>
<comment type="function">
    <text evidence="1 13">Produces ATP from ADP in the presence of a proton gradient across the membrane.</text>
</comment>
<keyword evidence="10 13" id="KW-0066">ATP synthesis</keyword>
<proteinExistence type="inferred from homology"/>
<evidence type="ECO:0000256" key="12">
    <source>
        <dbReference type="ARBA" id="ARBA00031795"/>
    </source>
</evidence>
<evidence type="ECO:0000259" key="15">
    <source>
        <dbReference type="Pfam" id="PF00401"/>
    </source>
</evidence>
<dbReference type="CDD" id="cd12152">
    <property type="entry name" value="F1-ATPase_delta"/>
    <property type="match status" value="1"/>
</dbReference>
<dbReference type="InterPro" id="IPR020547">
    <property type="entry name" value="ATP_synth_F1_esu_C"/>
</dbReference>
<gene>
    <name evidence="13 17" type="primary">atpC</name>
    <name evidence="17" type="ORF">GCM10025855_34990</name>
</gene>
<dbReference type="PANTHER" id="PTHR13822">
    <property type="entry name" value="ATP SYNTHASE DELTA/EPSILON CHAIN"/>
    <property type="match status" value="1"/>
</dbReference>
<evidence type="ECO:0000259" key="16">
    <source>
        <dbReference type="Pfam" id="PF02823"/>
    </source>
</evidence>
<dbReference type="SUPFAM" id="SSF51344">
    <property type="entry name" value="Epsilon subunit of F1F0-ATP synthase N-terminal domain"/>
    <property type="match status" value="1"/>
</dbReference>
<evidence type="ECO:0000256" key="14">
    <source>
        <dbReference type="RuleBase" id="RU003656"/>
    </source>
</evidence>
<organism evidence="17 18">
    <name type="scientific">Shewanella glacialipiscicola</name>
    <dbReference type="NCBI Taxonomy" id="614069"/>
    <lineage>
        <taxon>Bacteria</taxon>
        <taxon>Pseudomonadati</taxon>
        <taxon>Pseudomonadota</taxon>
        <taxon>Gammaproteobacteria</taxon>
        <taxon>Alteromonadales</taxon>
        <taxon>Shewanellaceae</taxon>
        <taxon>Shewanella</taxon>
    </lineage>
</organism>
<keyword evidence="13" id="KW-1003">Cell membrane</keyword>
<dbReference type="NCBIfam" id="NF001847">
    <property type="entry name" value="PRK00571.1-4"/>
    <property type="match status" value="1"/>
</dbReference>
<dbReference type="NCBIfam" id="TIGR01216">
    <property type="entry name" value="ATP_synt_epsi"/>
    <property type="match status" value="1"/>
</dbReference>
<dbReference type="Gene3D" id="2.60.15.10">
    <property type="entry name" value="F0F1 ATP synthase delta/epsilon subunit, N-terminal"/>
    <property type="match status" value="1"/>
</dbReference>
<evidence type="ECO:0000256" key="5">
    <source>
        <dbReference type="ARBA" id="ARBA00014480"/>
    </source>
</evidence>
<evidence type="ECO:0000256" key="1">
    <source>
        <dbReference type="ARBA" id="ARBA00003543"/>
    </source>
</evidence>
<dbReference type="Proteomes" id="UP001157046">
    <property type="component" value="Unassembled WGS sequence"/>
</dbReference>
<evidence type="ECO:0000313" key="17">
    <source>
        <dbReference type="EMBL" id="GMA83966.1"/>
    </source>
</evidence>
<feature type="domain" description="ATP synthase epsilon subunit C-terminal" evidence="15">
    <location>
        <begin position="89"/>
        <end position="134"/>
    </location>
</feature>
<dbReference type="PANTHER" id="PTHR13822:SF10">
    <property type="entry name" value="ATP SYNTHASE EPSILON CHAIN, CHLOROPLASTIC"/>
    <property type="match status" value="1"/>
</dbReference>
<comment type="caution">
    <text evidence="17">The sequence shown here is derived from an EMBL/GenBank/DDBJ whole genome shotgun (WGS) entry which is preliminary data.</text>
</comment>
<dbReference type="InterPro" id="IPR020546">
    <property type="entry name" value="ATP_synth_F1_dsu/esu_N"/>
</dbReference>
<keyword evidence="7 13" id="KW-0406">Ion transport</keyword>
<evidence type="ECO:0000256" key="8">
    <source>
        <dbReference type="ARBA" id="ARBA00023136"/>
    </source>
</evidence>
<evidence type="ECO:0000256" key="11">
    <source>
        <dbReference type="ARBA" id="ARBA00030215"/>
    </source>
</evidence>
<evidence type="ECO:0000313" key="18">
    <source>
        <dbReference type="Proteomes" id="UP001157046"/>
    </source>
</evidence>
<dbReference type="HAMAP" id="MF_00530">
    <property type="entry name" value="ATP_synth_epsil_bac"/>
    <property type="match status" value="1"/>
</dbReference>
<dbReference type="Gene3D" id="1.20.5.440">
    <property type="entry name" value="ATP synthase delta/epsilon subunit, C-terminal domain"/>
    <property type="match status" value="1"/>
</dbReference>
<comment type="subunit">
    <text evidence="4 13 14">F-type ATPases have 2 components, CF(1) - the catalytic core - and CF(0) - the membrane proton channel. CF(1) has five subunits: alpha(3), beta(3), gamma(1), delta(1), epsilon(1). CF(0) has three main subunits: a, b and c.</text>
</comment>
<sequence length="142" mass="15209">MAAMTVHLDIVSAESSIFSGRVESLRVTGVEGELGILPGHAPLLTQIKTGMARIVKQGGNEEVFYLSGGLLEVQPSSVSILSDVVMRAKDIDEQAALEAKRRAEAHMVTAGADFNYDAAMVELAKAMAQLRVVETIKKNIAR</sequence>
<evidence type="ECO:0000256" key="7">
    <source>
        <dbReference type="ARBA" id="ARBA00023065"/>
    </source>
</evidence>
<dbReference type="InterPro" id="IPR001469">
    <property type="entry name" value="ATP_synth_F1_dsu/esu"/>
</dbReference>
<dbReference type="EMBL" id="BSUY01000001">
    <property type="protein sequence ID" value="GMA83966.1"/>
    <property type="molecule type" value="Genomic_DNA"/>
</dbReference>
<dbReference type="Pfam" id="PF02823">
    <property type="entry name" value="ATP-synt_DE_N"/>
    <property type="match status" value="1"/>
</dbReference>
<keyword evidence="18" id="KW-1185">Reference proteome</keyword>
<reference evidence="18" key="1">
    <citation type="journal article" date="2019" name="Int. J. Syst. Evol. Microbiol.">
        <title>The Global Catalogue of Microorganisms (GCM) 10K type strain sequencing project: providing services to taxonomists for standard genome sequencing and annotation.</title>
        <authorList>
            <consortium name="The Broad Institute Genomics Platform"/>
            <consortium name="The Broad Institute Genome Sequencing Center for Infectious Disease"/>
            <person name="Wu L."/>
            <person name="Ma J."/>
        </authorList>
    </citation>
    <scope>NUCLEOTIDE SEQUENCE [LARGE SCALE GENOMIC DNA]</scope>
    <source>
        <strain evidence="18">NBRC 102030</strain>
    </source>
</reference>
<comment type="similarity">
    <text evidence="3 13 14">Belongs to the ATPase epsilon chain family.</text>
</comment>
<dbReference type="InterPro" id="IPR036771">
    <property type="entry name" value="ATPsynth_dsu/esu_N"/>
</dbReference>
<keyword evidence="13" id="KW-0375">Hydrogen ion transport</keyword>
<dbReference type="SUPFAM" id="SSF46604">
    <property type="entry name" value="Epsilon subunit of F1F0-ATP synthase C-terminal domain"/>
    <property type="match status" value="1"/>
</dbReference>
<keyword evidence="8 13" id="KW-0472">Membrane</keyword>
<dbReference type="InterPro" id="IPR036794">
    <property type="entry name" value="ATP_F1_dsu/esu_C_sf"/>
</dbReference>